<dbReference type="InterPro" id="IPR043130">
    <property type="entry name" value="CDP-OH_PTrfase_TM_dom"/>
</dbReference>
<keyword evidence="1" id="KW-0472">Membrane</keyword>
<dbReference type="Proteomes" id="UP001144341">
    <property type="component" value="Unassembled WGS sequence"/>
</dbReference>
<dbReference type="EMBL" id="JAPWGL010000002">
    <property type="protein sequence ID" value="MCZ4223135.1"/>
    <property type="molecule type" value="Genomic_DNA"/>
</dbReference>
<accession>A0ABT4KWI9</accession>
<feature type="transmembrane region" description="Helical" evidence="1">
    <location>
        <begin position="53"/>
        <end position="86"/>
    </location>
</feature>
<protein>
    <submittedName>
        <fullName evidence="2">CDP-alcohol phosphatidyltransferase</fullName>
    </submittedName>
</protein>
<evidence type="ECO:0000313" key="2">
    <source>
        <dbReference type="EMBL" id="MCZ4223135.1"/>
    </source>
</evidence>
<gene>
    <name evidence="2" type="ORF">O0931_07475</name>
</gene>
<keyword evidence="1" id="KW-1133">Transmembrane helix</keyword>
<keyword evidence="3" id="KW-1185">Reference proteome</keyword>
<organism evidence="2 3">
    <name type="scientific">Pedobacter rhodius</name>
    <dbReference type="NCBI Taxonomy" id="3004098"/>
    <lineage>
        <taxon>Bacteria</taxon>
        <taxon>Pseudomonadati</taxon>
        <taxon>Bacteroidota</taxon>
        <taxon>Sphingobacteriia</taxon>
        <taxon>Sphingobacteriales</taxon>
        <taxon>Sphingobacteriaceae</taxon>
        <taxon>Pedobacter</taxon>
    </lineage>
</organism>
<evidence type="ECO:0000313" key="3">
    <source>
        <dbReference type="Proteomes" id="UP001144341"/>
    </source>
</evidence>
<keyword evidence="1" id="KW-0812">Transmembrane</keyword>
<name>A0ABT4KWI9_9SPHI</name>
<reference evidence="2" key="1">
    <citation type="submission" date="2022-12" db="EMBL/GenBank/DDBJ databases">
        <title>Genome sequence of SJ11.</title>
        <authorList>
            <person name="Woo H."/>
        </authorList>
    </citation>
    <scope>NUCLEOTIDE SEQUENCE</scope>
    <source>
        <strain evidence="2">SJ11</strain>
    </source>
</reference>
<feature type="transmembrane region" description="Helical" evidence="1">
    <location>
        <begin position="138"/>
        <end position="156"/>
    </location>
</feature>
<comment type="caution">
    <text evidence="2">The sequence shown here is derived from an EMBL/GenBank/DDBJ whole genome shotgun (WGS) entry which is preliminary data.</text>
</comment>
<dbReference type="Gene3D" id="1.20.120.1760">
    <property type="match status" value="1"/>
</dbReference>
<feature type="transmembrane region" description="Helical" evidence="1">
    <location>
        <begin position="176"/>
        <end position="194"/>
    </location>
</feature>
<proteinExistence type="predicted"/>
<feature type="transmembrane region" description="Helical" evidence="1">
    <location>
        <begin position="107"/>
        <end position="132"/>
    </location>
</feature>
<evidence type="ECO:0000256" key="1">
    <source>
        <dbReference type="SAM" id="Phobius"/>
    </source>
</evidence>
<dbReference type="InterPro" id="IPR000462">
    <property type="entry name" value="CDP-OH_P_trans"/>
</dbReference>
<dbReference type="Pfam" id="PF01066">
    <property type="entry name" value="CDP-OH_P_transf"/>
    <property type="match status" value="1"/>
</dbReference>
<sequence length="230" mass="26310">MDLKLLRAEVCSDGKRVFTDRERTNILKKNEQRLILFLLRKIPLNISPNGMTAIGMFGSLVVFTAFILALFLGRIYLSIGLIGLAINWLGDSLDGRLAYYRGIPRKWYGFSLDIIMDWLSIILIGLGYYFYAPDESKVLGFLFVVFYGWAMIISLLRYKITDAYKIDSGKMGPTELRIIIGLILLFEILIPGSIRYLAVLVTIFLLIINILDSFKLLKSGDIRDKKEKYD</sequence>
<dbReference type="RefSeq" id="WP_269414935.1">
    <property type="nucleotide sequence ID" value="NZ_JAPWGL010000002.1"/>
</dbReference>